<reference evidence="7 8" key="1">
    <citation type="journal article" date="2018" name="Microb. Genom.">
        <title>Expanding an expanded genome: long-read sequencing of Trypanosoma cruzi.</title>
        <authorList>
            <person name="Berna L."/>
            <person name="Rodriguez M."/>
            <person name="Chiribao M.L."/>
            <person name="Parodi-Talice A."/>
            <person name="Pita S."/>
            <person name="Rijo G."/>
            <person name="Alvarez-Valin F."/>
            <person name="Robello C."/>
        </authorList>
    </citation>
    <scope>NUCLEOTIDE SEQUENCE [LARGE SCALE GENOMIC DNA]</scope>
    <source>
        <strain evidence="7 8">Dm28c</strain>
    </source>
</reference>
<dbReference type="InterPro" id="IPR002204">
    <property type="entry name" value="3-OH-isobutyrate_DH-rel_CS"/>
</dbReference>
<dbReference type="Pfam" id="PF03446">
    <property type="entry name" value="NAD_binding_2"/>
    <property type="match status" value="1"/>
</dbReference>
<dbReference type="GO" id="GO:0016491">
    <property type="term" value="F:oxidoreductase activity"/>
    <property type="evidence" value="ECO:0007669"/>
    <property type="project" value="UniProtKB-KW"/>
</dbReference>
<dbReference type="VEuPathDB" id="TriTrypDB:TcG_04263"/>
<dbReference type="Pfam" id="PF14833">
    <property type="entry name" value="NAD_binding_11"/>
    <property type="match status" value="1"/>
</dbReference>
<dbReference type="VEuPathDB" id="TriTrypDB:ECC02_000179"/>
<dbReference type="VEuPathDB" id="TriTrypDB:TcCLB.507017.40"/>
<organism evidence="7 8">
    <name type="scientific">Trypanosoma cruzi</name>
    <dbReference type="NCBI Taxonomy" id="5693"/>
    <lineage>
        <taxon>Eukaryota</taxon>
        <taxon>Discoba</taxon>
        <taxon>Euglenozoa</taxon>
        <taxon>Kinetoplastea</taxon>
        <taxon>Metakinetoplastina</taxon>
        <taxon>Trypanosomatida</taxon>
        <taxon>Trypanosomatidae</taxon>
        <taxon>Trypanosoma</taxon>
        <taxon>Schizotrypanum</taxon>
    </lineage>
</organism>
<evidence type="ECO:0000313" key="7">
    <source>
        <dbReference type="EMBL" id="PWU91589.1"/>
    </source>
</evidence>
<dbReference type="VEuPathDB" id="TriTrypDB:TcCLB.505807.180"/>
<dbReference type="VEuPathDB" id="TriTrypDB:TcCL_NonESM05301"/>
<comment type="caution">
    <text evidence="7">The sequence shown here is derived from an EMBL/GenBank/DDBJ whole genome shotgun (WGS) entry which is preliminary data.</text>
</comment>
<dbReference type="VEuPathDB" id="TriTrypDB:TCSYLVIO_003074"/>
<dbReference type="Proteomes" id="UP000246121">
    <property type="component" value="Unassembled WGS sequence"/>
</dbReference>
<evidence type="ECO:0000313" key="8">
    <source>
        <dbReference type="Proteomes" id="UP000246121"/>
    </source>
</evidence>
<keyword evidence="2" id="KW-0560">Oxidoreductase</keyword>
<evidence type="ECO:0000256" key="1">
    <source>
        <dbReference type="ARBA" id="ARBA00009080"/>
    </source>
</evidence>
<dbReference type="InterPro" id="IPR013328">
    <property type="entry name" value="6PGD_dom2"/>
</dbReference>
<comment type="similarity">
    <text evidence="1">Belongs to the HIBADH-related family.</text>
</comment>
<dbReference type="InterPro" id="IPR006115">
    <property type="entry name" value="6PGDH_NADP-bd"/>
</dbReference>
<feature type="domain" description="3-hydroxyisobutyrate dehydrogenase-like NAD-binding" evidence="6">
    <location>
        <begin position="167"/>
        <end position="287"/>
    </location>
</feature>
<dbReference type="InterPro" id="IPR029154">
    <property type="entry name" value="HIBADH-like_NADP-bd"/>
</dbReference>
<dbReference type="InterPro" id="IPR008927">
    <property type="entry name" value="6-PGluconate_DH-like_C_sf"/>
</dbReference>
<accession>A0A2V2V5G1</accession>
<dbReference type="GO" id="GO:0050661">
    <property type="term" value="F:NADP binding"/>
    <property type="evidence" value="ECO:0007669"/>
    <property type="project" value="InterPro"/>
</dbReference>
<dbReference type="SUPFAM" id="SSF51735">
    <property type="entry name" value="NAD(P)-binding Rossmann-fold domains"/>
    <property type="match status" value="1"/>
</dbReference>
<dbReference type="VEuPathDB" id="TriTrypDB:BCY84_00800"/>
<dbReference type="GO" id="GO:0051287">
    <property type="term" value="F:NAD binding"/>
    <property type="evidence" value="ECO:0007669"/>
    <property type="project" value="InterPro"/>
</dbReference>
<sequence length="302" mass="31922">MTLKVGYIGLGLMGKSMAANILKAGFPLVVFNRTTSKMEELVQQGAQAAVSPADLASKVDIVLTNVSDSQDVLDVVFGKEGVYSGISPGAIFIDNSTIKASTAREIAERMWKDKKVRCLDAPVSGGDIGAKNGTLTIMVGGDEEAMKKALPVLRAMGKTITYIGESGAGQVCKAVNQIMVAAQMVAMGEMLVLAKKCNVDAERVIEAVKGGAAQCWTLDVKPQRLFTGNREPGFKAALQNKDLSIVMDTAREFGALLPSTAINAQLFQSMVQNGEGDKDNSAVVGVLECLANCRITETNNAK</sequence>
<dbReference type="InterPro" id="IPR036291">
    <property type="entry name" value="NAD(P)-bd_dom_sf"/>
</dbReference>
<dbReference type="PROSITE" id="PS00895">
    <property type="entry name" value="3_HYDROXYISOBUT_DH"/>
    <property type="match status" value="1"/>
</dbReference>
<dbReference type="VEuPathDB" id="TriTrypDB:TcBrA4_0031070"/>
<dbReference type="PANTHER" id="PTHR43060">
    <property type="entry name" value="3-HYDROXYISOBUTYRATE DEHYDROGENASE-LIKE 1, MITOCHONDRIAL-RELATED"/>
    <property type="match status" value="1"/>
</dbReference>
<evidence type="ECO:0000256" key="4">
    <source>
        <dbReference type="PIRSR" id="PIRSR000103-1"/>
    </source>
</evidence>
<dbReference type="VEuPathDB" id="TriTrypDB:C4B63_42g242"/>
<name>A0A2V2V5G1_TRYCR</name>
<dbReference type="VEuPathDB" id="TriTrypDB:TCDM_06272"/>
<proteinExistence type="inferred from homology"/>
<dbReference type="PANTHER" id="PTHR43060:SF15">
    <property type="entry name" value="3-HYDROXYISOBUTYRATE DEHYDROGENASE-LIKE 1, MITOCHONDRIAL-RELATED"/>
    <property type="match status" value="1"/>
</dbReference>
<evidence type="ECO:0000256" key="3">
    <source>
        <dbReference type="ARBA" id="ARBA00023027"/>
    </source>
</evidence>
<gene>
    <name evidence="7" type="ORF">C4B63_42g242</name>
</gene>
<dbReference type="InterPro" id="IPR015815">
    <property type="entry name" value="HIBADH-related"/>
</dbReference>
<dbReference type="VEuPathDB" id="TriTrypDB:TcYC6_0094890"/>
<dbReference type="VEuPathDB" id="TriTrypDB:C3747_41g126"/>
<evidence type="ECO:0000256" key="2">
    <source>
        <dbReference type="ARBA" id="ARBA00023002"/>
    </source>
</evidence>
<evidence type="ECO:0000259" key="6">
    <source>
        <dbReference type="Pfam" id="PF14833"/>
    </source>
</evidence>
<keyword evidence="3" id="KW-0520">NAD</keyword>
<dbReference type="PIRSF" id="PIRSF000103">
    <property type="entry name" value="HIBADH"/>
    <property type="match status" value="1"/>
</dbReference>
<dbReference type="Gene3D" id="3.40.50.720">
    <property type="entry name" value="NAD(P)-binding Rossmann-like Domain"/>
    <property type="match status" value="1"/>
</dbReference>
<feature type="active site" evidence="4">
    <location>
        <position position="173"/>
    </location>
</feature>
<feature type="domain" description="6-phosphogluconate dehydrogenase NADP-binding" evidence="5">
    <location>
        <begin position="4"/>
        <end position="164"/>
    </location>
</feature>
<dbReference type="VEuPathDB" id="TriTrypDB:Tc_MARK_1786"/>
<evidence type="ECO:0000259" key="5">
    <source>
        <dbReference type="Pfam" id="PF03446"/>
    </source>
</evidence>
<protein>
    <submittedName>
        <fullName evidence="7">Putative 2-hydroxy-3-oxopropionate reductase</fullName>
    </submittedName>
</protein>
<dbReference type="EMBL" id="PRFA01000042">
    <property type="protein sequence ID" value="PWU91589.1"/>
    <property type="molecule type" value="Genomic_DNA"/>
</dbReference>
<dbReference type="SUPFAM" id="SSF48179">
    <property type="entry name" value="6-phosphogluconate dehydrogenase C-terminal domain-like"/>
    <property type="match status" value="1"/>
</dbReference>
<dbReference type="OrthoDB" id="435038at2759"/>
<dbReference type="AlphaFoldDB" id="A0A2V2V5G1"/>
<dbReference type="Gene3D" id="1.10.1040.10">
    <property type="entry name" value="N-(1-d-carboxylethyl)-l-norvaline Dehydrogenase, domain 2"/>
    <property type="match status" value="1"/>
</dbReference>